<dbReference type="CDD" id="cd11475">
    <property type="entry name" value="SLC5sbd_PutP"/>
    <property type="match status" value="1"/>
</dbReference>
<proteinExistence type="inferred from homology"/>
<evidence type="ECO:0000256" key="12">
    <source>
        <dbReference type="ARBA" id="ARBA00033708"/>
    </source>
</evidence>
<feature type="transmembrane region" description="Helical" evidence="14">
    <location>
        <begin position="122"/>
        <end position="141"/>
    </location>
</feature>
<comment type="subcellular location">
    <subcellularLocation>
        <location evidence="1 14">Cell membrane</location>
        <topology evidence="1 14">Multi-pass membrane protein</topology>
    </subcellularLocation>
</comment>
<evidence type="ECO:0000256" key="13">
    <source>
        <dbReference type="RuleBase" id="RU362091"/>
    </source>
</evidence>
<comment type="caution">
    <text evidence="15">The sequence shown here is derived from an EMBL/GenBank/DDBJ whole genome shotgun (WGS) entry which is preliminary data.</text>
</comment>
<evidence type="ECO:0000256" key="1">
    <source>
        <dbReference type="ARBA" id="ARBA00004651"/>
    </source>
</evidence>
<keyword evidence="4 14" id="KW-1003">Cell membrane</keyword>
<feature type="transmembrane region" description="Helical" evidence="14">
    <location>
        <begin position="453"/>
        <end position="471"/>
    </location>
</feature>
<feature type="transmembrane region" description="Helical" evidence="14">
    <location>
        <begin position="267"/>
        <end position="293"/>
    </location>
</feature>
<keyword evidence="6 14" id="KW-0769">Symport</keyword>
<feature type="transmembrane region" description="Helical" evidence="14">
    <location>
        <begin position="319"/>
        <end position="348"/>
    </location>
</feature>
<dbReference type="PANTHER" id="PTHR48086">
    <property type="entry name" value="SODIUM/PROLINE SYMPORTER-RELATED"/>
    <property type="match status" value="1"/>
</dbReference>
<dbReference type="Gene3D" id="1.20.1730.10">
    <property type="entry name" value="Sodium/glucose cotransporter"/>
    <property type="match status" value="1"/>
</dbReference>
<dbReference type="Proteomes" id="UP000315525">
    <property type="component" value="Unassembled WGS sequence"/>
</dbReference>
<keyword evidence="11 14" id="KW-0739">Sodium transport</keyword>
<dbReference type="NCBIfam" id="TIGR00813">
    <property type="entry name" value="sss"/>
    <property type="match status" value="1"/>
</dbReference>
<protein>
    <recommendedName>
        <fullName evidence="14">Sodium/proline symporter</fullName>
    </recommendedName>
    <alternativeName>
        <fullName evidence="14">Proline permease</fullName>
    </alternativeName>
</protein>
<evidence type="ECO:0000256" key="10">
    <source>
        <dbReference type="ARBA" id="ARBA00023136"/>
    </source>
</evidence>
<feature type="transmembrane region" description="Helical" evidence="14">
    <location>
        <begin position="225"/>
        <end position="246"/>
    </location>
</feature>
<dbReference type="InterPro" id="IPR050277">
    <property type="entry name" value="Sodium:Solute_Symporter"/>
</dbReference>
<feature type="transmembrane region" description="Helical" evidence="14">
    <location>
        <begin position="190"/>
        <end position="213"/>
    </location>
</feature>
<comment type="catalytic activity">
    <reaction evidence="12">
        <text>L-proline(in) + Na(+)(in) = L-proline(out) + Na(+)(out)</text>
        <dbReference type="Rhea" id="RHEA:28967"/>
        <dbReference type="ChEBI" id="CHEBI:29101"/>
        <dbReference type="ChEBI" id="CHEBI:60039"/>
    </reaction>
</comment>
<evidence type="ECO:0000256" key="6">
    <source>
        <dbReference type="ARBA" id="ARBA00022847"/>
    </source>
</evidence>
<dbReference type="GO" id="GO:0005298">
    <property type="term" value="F:proline:sodium symporter activity"/>
    <property type="evidence" value="ECO:0007669"/>
    <property type="project" value="UniProtKB-UniRule"/>
</dbReference>
<evidence type="ECO:0000256" key="8">
    <source>
        <dbReference type="ARBA" id="ARBA00023053"/>
    </source>
</evidence>
<dbReference type="AlphaFoldDB" id="A0A523URZ6"/>
<dbReference type="InterPro" id="IPR001734">
    <property type="entry name" value="Na/solute_symporter"/>
</dbReference>
<feature type="transmembrane region" description="Helical" evidence="14">
    <location>
        <begin position="44"/>
        <end position="61"/>
    </location>
</feature>
<reference evidence="15 16" key="1">
    <citation type="submission" date="2019-03" db="EMBL/GenBank/DDBJ databases">
        <title>Metabolic potential of uncultured bacteria and archaea associated with petroleum seepage in deep-sea sediments.</title>
        <authorList>
            <person name="Dong X."/>
            <person name="Hubert C."/>
        </authorList>
    </citation>
    <scope>NUCLEOTIDE SEQUENCE [LARGE SCALE GENOMIC DNA]</scope>
    <source>
        <strain evidence="15">E44_bin18</strain>
    </source>
</reference>
<dbReference type="GO" id="GO:0005886">
    <property type="term" value="C:plasma membrane"/>
    <property type="evidence" value="ECO:0007669"/>
    <property type="project" value="UniProtKB-SubCell"/>
</dbReference>
<keyword evidence="14" id="KW-0029">Amino-acid transport</keyword>
<feature type="transmembrane region" description="Helical" evidence="14">
    <location>
        <begin position="394"/>
        <end position="417"/>
    </location>
</feature>
<evidence type="ECO:0000256" key="11">
    <source>
        <dbReference type="ARBA" id="ARBA00023201"/>
    </source>
</evidence>
<feature type="transmembrane region" description="Helical" evidence="14">
    <location>
        <begin position="424"/>
        <end position="441"/>
    </location>
</feature>
<evidence type="ECO:0000256" key="3">
    <source>
        <dbReference type="ARBA" id="ARBA00022448"/>
    </source>
</evidence>
<dbReference type="InterPro" id="IPR038377">
    <property type="entry name" value="Na/Glc_symporter_sf"/>
</dbReference>
<sequence length="494" mass="53458">MEALAASAFVFYLLLIVVIGVVSAKLCTRSLSEFFLGGRRMKEWVVALSAVVSGRSAWLVLGMSGMAYTIGLSAVWAVVGYIVVELFMFMFVGKRLRRFTEASESITLPDFFEARFKDSAHILRIVSVVIIVIFMVAYVSAQFNAGGKAISASFGLSTTQGLWLTAMIVLAYTMLGGFVAVSLTDVVQAAFMILGLVILPVVAVLNFGALAQVLEAVRLQGAHLVNPWAIGLGGAIGFLGIGLGSPGNPHILVRYMSVDSAQGLRKAALIGTVWNVVMAWGAVLVGLVGRAYFPLKSQLPAGDTERLFPYMASQHLHPILFGFAVAAVFAAIMSTADSQLLVAASGITRDIYQKLFRRGEAVSEKRMVFLSRLIIIILVFVAMGLGAAAKDLVFWLVLFAWGGLGASFGPAIILSLFWKRTTKWGILAGLISGTLVTIVWKSMPFLKQRMYELIPAFLISAMLVIVVSLLTRAPEGAEKELAEITPKYKFRRRP</sequence>
<dbReference type="Pfam" id="PF00474">
    <property type="entry name" value="SSF"/>
    <property type="match status" value="1"/>
</dbReference>
<feature type="transmembrane region" description="Helical" evidence="14">
    <location>
        <begin position="369"/>
        <end position="388"/>
    </location>
</feature>
<accession>A0A523URZ6</accession>
<evidence type="ECO:0000256" key="14">
    <source>
        <dbReference type="RuleBase" id="RU366012"/>
    </source>
</evidence>
<dbReference type="GO" id="GO:0015824">
    <property type="term" value="P:proline transport"/>
    <property type="evidence" value="ECO:0007669"/>
    <property type="project" value="UniProtKB-UniRule"/>
</dbReference>
<comment type="function">
    <text evidence="14">Catalyzes the sodium-dependent uptake of extracellular L-proline.</text>
</comment>
<dbReference type="PROSITE" id="PS50283">
    <property type="entry name" value="NA_SOLUT_SYMP_3"/>
    <property type="match status" value="1"/>
</dbReference>
<keyword evidence="3 14" id="KW-0813">Transport</keyword>
<evidence type="ECO:0000313" key="15">
    <source>
        <dbReference type="EMBL" id="TET45284.1"/>
    </source>
</evidence>
<evidence type="ECO:0000256" key="4">
    <source>
        <dbReference type="ARBA" id="ARBA00022475"/>
    </source>
</evidence>
<feature type="transmembrane region" description="Helical" evidence="14">
    <location>
        <begin position="67"/>
        <end position="92"/>
    </location>
</feature>
<evidence type="ECO:0000256" key="2">
    <source>
        <dbReference type="ARBA" id="ARBA00006434"/>
    </source>
</evidence>
<dbReference type="InterPro" id="IPR011851">
    <property type="entry name" value="Na/Pro_symporter"/>
</dbReference>
<keyword evidence="7 14" id="KW-1133">Transmembrane helix</keyword>
<keyword evidence="9 14" id="KW-0406">Ion transport</keyword>
<keyword evidence="5 14" id="KW-0812">Transmembrane</keyword>
<evidence type="ECO:0000256" key="7">
    <source>
        <dbReference type="ARBA" id="ARBA00022989"/>
    </source>
</evidence>
<evidence type="ECO:0000256" key="5">
    <source>
        <dbReference type="ARBA" id="ARBA00022692"/>
    </source>
</evidence>
<organism evidence="15 16">
    <name type="scientific">candidate division TA06 bacterium</name>
    <dbReference type="NCBI Taxonomy" id="2250710"/>
    <lineage>
        <taxon>Bacteria</taxon>
        <taxon>Bacteria division TA06</taxon>
    </lineage>
</organism>
<dbReference type="GO" id="GO:0031402">
    <property type="term" value="F:sodium ion binding"/>
    <property type="evidence" value="ECO:0007669"/>
    <property type="project" value="UniProtKB-UniRule"/>
</dbReference>
<gene>
    <name evidence="15" type="ORF">E3J62_07930</name>
</gene>
<feature type="transmembrane region" description="Helical" evidence="14">
    <location>
        <begin position="161"/>
        <end position="183"/>
    </location>
</feature>
<keyword evidence="8 14" id="KW-0915">Sodium</keyword>
<evidence type="ECO:0000313" key="16">
    <source>
        <dbReference type="Proteomes" id="UP000315525"/>
    </source>
</evidence>
<dbReference type="EMBL" id="SOJN01000088">
    <property type="protein sequence ID" value="TET45284.1"/>
    <property type="molecule type" value="Genomic_DNA"/>
</dbReference>
<comment type="similarity">
    <text evidence="2 13">Belongs to the sodium:solute symporter (SSF) (TC 2.A.21) family.</text>
</comment>
<keyword evidence="10 14" id="KW-0472">Membrane</keyword>
<evidence type="ECO:0000256" key="9">
    <source>
        <dbReference type="ARBA" id="ARBA00023065"/>
    </source>
</evidence>
<dbReference type="PANTHER" id="PTHR48086:SF3">
    <property type="entry name" value="SODIUM_PROLINE SYMPORTER"/>
    <property type="match status" value="1"/>
</dbReference>
<feature type="transmembrane region" description="Helical" evidence="14">
    <location>
        <begin position="6"/>
        <end position="24"/>
    </location>
</feature>
<name>A0A523URZ6_UNCT6</name>